<sequence>MDIKIIVILAFIAVSISYTVWKLQKVKQRIEEQKKQSSSNSQGQNLQVTSTILQTPQNISTPKKYSLILAISASKEAVLPALYNAVITQKDYKELYKATQSMRILETDQIRLQDQTSQFHVAEVSEYDIYLVKLDLRQKDDRFGPDQDQMDRYDAFQNLPNLVTSIQISSRLTMDVCTFFKLYVR</sequence>
<dbReference type="Proteomes" id="UP000034681">
    <property type="component" value="Unassembled WGS sequence"/>
</dbReference>
<keyword evidence="1" id="KW-0812">Transmembrane</keyword>
<keyword evidence="1" id="KW-0472">Membrane</keyword>
<evidence type="ECO:0000313" key="2">
    <source>
        <dbReference type="EMBL" id="KKJ00696.1"/>
    </source>
</evidence>
<dbReference type="STRING" id="317619.GCA_000332315_04472"/>
<reference evidence="2" key="1">
    <citation type="submission" date="2012-04" db="EMBL/GenBank/DDBJ databases">
        <authorList>
            <person name="Borisov I.G."/>
            <person name="Ivanikova N.V."/>
            <person name="Pinevich A.V."/>
        </authorList>
    </citation>
    <scope>NUCLEOTIDE SEQUENCE</scope>
    <source>
        <strain evidence="2">CALU 1027</strain>
    </source>
</reference>
<comment type="caution">
    <text evidence="2">The sequence shown here is derived from an EMBL/GenBank/DDBJ whole genome shotgun (WGS) entry which is preliminary data.</text>
</comment>
<accession>A0A0M2PW76</accession>
<evidence type="ECO:0000313" key="3">
    <source>
        <dbReference type="Proteomes" id="UP000034681"/>
    </source>
</evidence>
<gene>
    <name evidence="2" type="ORF">PROH_05265</name>
</gene>
<feature type="transmembrane region" description="Helical" evidence="1">
    <location>
        <begin position="6"/>
        <end position="23"/>
    </location>
</feature>
<keyword evidence="1" id="KW-1133">Transmembrane helix</keyword>
<evidence type="ECO:0000256" key="1">
    <source>
        <dbReference type="SAM" id="Phobius"/>
    </source>
</evidence>
<proteinExistence type="predicted"/>
<name>A0A0M2PW76_PROHO</name>
<dbReference type="EMBL" id="AJTX02000003">
    <property type="protein sequence ID" value="KKJ00696.1"/>
    <property type="molecule type" value="Genomic_DNA"/>
</dbReference>
<dbReference type="AlphaFoldDB" id="A0A0M2PW76"/>
<organism evidence="2 3">
    <name type="scientific">Prochlorothrix hollandica PCC 9006 = CALU 1027</name>
    <dbReference type="NCBI Taxonomy" id="317619"/>
    <lineage>
        <taxon>Bacteria</taxon>
        <taxon>Bacillati</taxon>
        <taxon>Cyanobacteriota</taxon>
        <taxon>Cyanophyceae</taxon>
        <taxon>Prochlorotrichales</taxon>
        <taxon>Prochlorotrichaceae</taxon>
        <taxon>Prochlorothrix</taxon>
    </lineage>
</organism>
<keyword evidence="3" id="KW-1185">Reference proteome</keyword>
<protein>
    <submittedName>
        <fullName evidence="2">Uncharacterized protein</fullName>
    </submittedName>
</protein>